<protein>
    <submittedName>
        <fullName evidence="2">Uncharacterized protein</fullName>
    </submittedName>
</protein>
<sequence>MRGKCLEEVLSDANFIVRISRYEDNVEITGSRSIRWTEVTTENNKNLRLQQLTNDKPCFNIQRYLPDEKAPSSKHELKSVISYSGNLNSVSTKMMEPVATFESNNNHDNLGFKADDEDGDQIKPAKKTDDTVIDIEVNDRTVTSSTQKTAESFGVHGIDEDGRDLPNGGGSESKQNEVEFVGNGERQNEQTQPEKANDRKKSVAIQ</sequence>
<feature type="region of interest" description="Disordered" evidence="1">
    <location>
        <begin position="104"/>
        <end position="127"/>
    </location>
</feature>
<reference evidence="2" key="1">
    <citation type="journal article" date="2012" name="Nature">
        <title>The oyster genome reveals stress adaptation and complexity of shell formation.</title>
        <authorList>
            <person name="Zhang G."/>
            <person name="Fang X."/>
            <person name="Guo X."/>
            <person name="Li L."/>
            <person name="Luo R."/>
            <person name="Xu F."/>
            <person name="Yang P."/>
            <person name="Zhang L."/>
            <person name="Wang X."/>
            <person name="Qi H."/>
            <person name="Xiong Z."/>
            <person name="Que H."/>
            <person name="Xie Y."/>
            <person name="Holland P.W."/>
            <person name="Paps J."/>
            <person name="Zhu Y."/>
            <person name="Wu F."/>
            <person name="Chen Y."/>
            <person name="Wang J."/>
            <person name="Peng C."/>
            <person name="Meng J."/>
            <person name="Yang L."/>
            <person name="Liu J."/>
            <person name="Wen B."/>
            <person name="Zhang N."/>
            <person name="Huang Z."/>
            <person name="Zhu Q."/>
            <person name="Feng Y."/>
            <person name="Mount A."/>
            <person name="Hedgecock D."/>
            <person name="Xu Z."/>
            <person name="Liu Y."/>
            <person name="Domazet-Loso T."/>
            <person name="Du Y."/>
            <person name="Sun X."/>
            <person name="Zhang S."/>
            <person name="Liu B."/>
            <person name="Cheng P."/>
            <person name="Jiang X."/>
            <person name="Li J."/>
            <person name="Fan D."/>
            <person name="Wang W."/>
            <person name="Fu W."/>
            <person name="Wang T."/>
            <person name="Wang B."/>
            <person name="Zhang J."/>
            <person name="Peng Z."/>
            <person name="Li Y."/>
            <person name="Li N."/>
            <person name="Wang J."/>
            <person name="Chen M."/>
            <person name="He Y."/>
            <person name="Tan F."/>
            <person name="Song X."/>
            <person name="Zheng Q."/>
            <person name="Huang R."/>
            <person name="Yang H."/>
            <person name="Du X."/>
            <person name="Chen L."/>
            <person name="Yang M."/>
            <person name="Gaffney P.M."/>
            <person name="Wang S."/>
            <person name="Luo L."/>
            <person name="She Z."/>
            <person name="Ming Y."/>
            <person name="Huang W."/>
            <person name="Zhang S."/>
            <person name="Huang B."/>
            <person name="Zhang Y."/>
            <person name="Qu T."/>
            <person name="Ni P."/>
            <person name="Miao G."/>
            <person name="Wang J."/>
            <person name="Wang Q."/>
            <person name="Steinberg C.E."/>
            <person name="Wang H."/>
            <person name="Li N."/>
            <person name="Qian L."/>
            <person name="Zhang G."/>
            <person name="Li Y."/>
            <person name="Yang H."/>
            <person name="Liu X."/>
            <person name="Wang J."/>
            <person name="Yin Y."/>
            <person name="Wang J."/>
        </authorList>
    </citation>
    <scope>NUCLEOTIDE SEQUENCE [LARGE SCALE GENOMIC DNA]</scope>
    <source>
        <strain evidence="2">05x7-T-G4-1.051#20</strain>
    </source>
</reference>
<feature type="region of interest" description="Disordered" evidence="1">
    <location>
        <begin position="142"/>
        <end position="206"/>
    </location>
</feature>
<dbReference type="EMBL" id="JH818129">
    <property type="protein sequence ID" value="EKC34590.1"/>
    <property type="molecule type" value="Genomic_DNA"/>
</dbReference>
<feature type="compositionally biased region" description="Basic and acidic residues" evidence="1">
    <location>
        <begin position="195"/>
        <end position="206"/>
    </location>
</feature>
<name>K1R0J6_MAGGI</name>
<evidence type="ECO:0000313" key="2">
    <source>
        <dbReference type="EMBL" id="EKC34590.1"/>
    </source>
</evidence>
<dbReference type="HOGENOM" id="CLU_1333087_0_0_1"/>
<gene>
    <name evidence="2" type="ORF">CGI_10012940</name>
</gene>
<dbReference type="AlphaFoldDB" id="K1R0J6"/>
<accession>K1R0J6</accession>
<proteinExistence type="predicted"/>
<organism evidence="2">
    <name type="scientific">Magallana gigas</name>
    <name type="common">Pacific oyster</name>
    <name type="synonym">Crassostrea gigas</name>
    <dbReference type="NCBI Taxonomy" id="29159"/>
    <lineage>
        <taxon>Eukaryota</taxon>
        <taxon>Metazoa</taxon>
        <taxon>Spiralia</taxon>
        <taxon>Lophotrochozoa</taxon>
        <taxon>Mollusca</taxon>
        <taxon>Bivalvia</taxon>
        <taxon>Autobranchia</taxon>
        <taxon>Pteriomorphia</taxon>
        <taxon>Ostreida</taxon>
        <taxon>Ostreoidea</taxon>
        <taxon>Ostreidae</taxon>
        <taxon>Magallana</taxon>
    </lineage>
</organism>
<dbReference type="InParanoid" id="K1R0J6"/>
<evidence type="ECO:0000256" key="1">
    <source>
        <dbReference type="SAM" id="MobiDB-lite"/>
    </source>
</evidence>